<protein>
    <submittedName>
        <fullName evidence="1">UDP-N-acetylenolpyruvoylglucosamine reductase</fullName>
        <ecNumber evidence="1">1.3.1.98</ecNumber>
    </submittedName>
</protein>
<evidence type="ECO:0000313" key="1">
    <source>
        <dbReference type="EMBL" id="STX61599.1"/>
    </source>
</evidence>
<dbReference type="EC" id="1.3.1.98" evidence="1"/>
<reference evidence="1 2" key="1">
    <citation type="submission" date="2018-06" db="EMBL/GenBank/DDBJ databases">
        <authorList>
            <consortium name="Pathogen Informatics"/>
            <person name="Doyle S."/>
        </authorList>
    </citation>
    <scope>NUCLEOTIDE SEQUENCE [LARGE SCALE GENOMIC DNA]</scope>
    <source>
        <strain evidence="1 2">NCTC12239</strain>
    </source>
</reference>
<dbReference type="Proteomes" id="UP000254040">
    <property type="component" value="Unassembled WGS sequence"/>
</dbReference>
<dbReference type="Gene3D" id="3.90.78.10">
    <property type="entry name" value="UDP-N-acetylenolpyruvoylglucosamine reductase, C-terminal domain"/>
    <property type="match status" value="1"/>
</dbReference>
<dbReference type="AlphaFoldDB" id="A0A378JX53"/>
<gene>
    <name evidence="1" type="primary">murB_1</name>
    <name evidence="1" type="ORF">NCTC12239_00515</name>
</gene>
<sequence length="43" mass="4898">MHAMEQDCVLVADIEAVIYLVQTKVKEQTTIELMHEVHIIGDC</sequence>
<proteinExistence type="predicted"/>
<evidence type="ECO:0000313" key="2">
    <source>
        <dbReference type="Proteomes" id="UP000254040"/>
    </source>
</evidence>
<organism evidence="1 2">
    <name type="scientific">Legionella moravica</name>
    <dbReference type="NCBI Taxonomy" id="39962"/>
    <lineage>
        <taxon>Bacteria</taxon>
        <taxon>Pseudomonadati</taxon>
        <taxon>Pseudomonadota</taxon>
        <taxon>Gammaproteobacteria</taxon>
        <taxon>Legionellales</taxon>
        <taxon>Legionellaceae</taxon>
        <taxon>Legionella</taxon>
    </lineage>
</organism>
<dbReference type="GO" id="GO:0008762">
    <property type="term" value="F:UDP-N-acetylmuramate dehydrogenase activity"/>
    <property type="evidence" value="ECO:0007669"/>
    <property type="project" value="UniProtKB-EC"/>
</dbReference>
<name>A0A378JX53_9GAMM</name>
<accession>A0A378JX53</accession>
<dbReference type="EMBL" id="UGOG01000001">
    <property type="protein sequence ID" value="STX61599.1"/>
    <property type="molecule type" value="Genomic_DNA"/>
</dbReference>
<keyword evidence="1" id="KW-0560">Oxidoreductase</keyword>
<dbReference type="InterPro" id="IPR036635">
    <property type="entry name" value="MurB_C_sf"/>
</dbReference>